<evidence type="ECO:0000256" key="2">
    <source>
        <dbReference type="ARBA" id="ARBA00006206"/>
    </source>
</evidence>
<feature type="binding site" evidence="8">
    <location>
        <begin position="102"/>
        <end position="103"/>
    </location>
    <ligand>
        <name>beta-D-galactose</name>
        <dbReference type="ChEBI" id="CHEBI:27667"/>
    </ligand>
</feature>
<dbReference type="EC" id="5.1.3.3" evidence="5"/>
<evidence type="ECO:0000256" key="7">
    <source>
        <dbReference type="PIRSR" id="PIRSR005096-2"/>
    </source>
</evidence>
<dbReference type="InterPro" id="IPR008183">
    <property type="entry name" value="Aldose_1/G6P_1-epimerase"/>
</dbReference>
<comment type="catalytic activity">
    <reaction evidence="5">
        <text>alpha-D-glucose = beta-D-glucose</text>
        <dbReference type="Rhea" id="RHEA:10264"/>
        <dbReference type="ChEBI" id="CHEBI:15903"/>
        <dbReference type="ChEBI" id="CHEBI:17925"/>
        <dbReference type="EC" id="5.1.3.3"/>
    </reaction>
</comment>
<keyword evidence="3 5" id="KW-0413">Isomerase</keyword>
<dbReference type="InterPro" id="IPR014718">
    <property type="entry name" value="GH-type_carb-bd"/>
</dbReference>
<accession>A0A3D0W9E8</accession>
<evidence type="ECO:0000256" key="1">
    <source>
        <dbReference type="ARBA" id="ARBA00005028"/>
    </source>
</evidence>
<dbReference type="AlphaFoldDB" id="A0A3D0W9E8"/>
<dbReference type="NCBIfam" id="NF008277">
    <property type="entry name" value="PRK11055.1"/>
    <property type="match status" value="1"/>
</dbReference>
<feature type="active site" description="Proton donor" evidence="6">
    <location>
        <position position="202"/>
    </location>
</feature>
<comment type="similarity">
    <text evidence="2 5">Belongs to the aldose epimerase family.</text>
</comment>
<feature type="active site" description="Proton acceptor" evidence="6">
    <location>
        <position position="342"/>
    </location>
</feature>
<feature type="chain" id="PRO_5017811906" description="Aldose 1-epimerase" evidence="9">
    <location>
        <begin position="23"/>
        <end position="378"/>
    </location>
</feature>
<dbReference type="Gene3D" id="2.70.98.10">
    <property type="match status" value="1"/>
</dbReference>
<gene>
    <name evidence="10" type="ORF">DEP91_00200</name>
</gene>
<evidence type="ECO:0000313" key="11">
    <source>
        <dbReference type="Proteomes" id="UP000262699"/>
    </source>
</evidence>
<organism evidence="10 11">
    <name type="scientific">Sphingomonas bacterium</name>
    <dbReference type="NCBI Taxonomy" id="1895847"/>
    <lineage>
        <taxon>Bacteria</taxon>
        <taxon>Pseudomonadati</taxon>
        <taxon>Pseudomonadota</taxon>
        <taxon>Alphaproteobacteria</taxon>
        <taxon>Sphingomonadales</taxon>
        <taxon>Sphingomonadaceae</taxon>
        <taxon>Sphingomonas</taxon>
    </lineage>
</organism>
<dbReference type="GO" id="GO:0033499">
    <property type="term" value="P:galactose catabolic process via UDP-galactose, Leloir pathway"/>
    <property type="evidence" value="ECO:0007669"/>
    <property type="project" value="TreeGrafter"/>
</dbReference>
<dbReference type="Proteomes" id="UP000262699">
    <property type="component" value="Unassembled WGS sequence"/>
</dbReference>
<dbReference type="InterPro" id="IPR047215">
    <property type="entry name" value="Galactose_mutarotase-like"/>
</dbReference>
<dbReference type="PANTHER" id="PTHR10091">
    <property type="entry name" value="ALDOSE-1-EPIMERASE"/>
    <property type="match status" value="1"/>
</dbReference>
<comment type="caution">
    <text evidence="10">The sequence shown here is derived from an EMBL/GenBank/DDBJ whole genome shotgun (WGS) entry which is preliminary data.</text>
</comment>
<dbReference type="GO" id="GO:0030246">
    <property type="term" value="F:carbohydrate binding"/>
    <property type="evidence" value="ECO:0007669"/>
    <property type="project" value="InterPro"/>
</dbReference>
<evidence type="ECO:0000313" key="10">
    <source>
        <dbReference type="EMBL" id="HCB74598.1"/>
    </source>
</evidence>
<dbReference type="InterPro" id="IPR011013">
    <property type="entry name" value="Gal_mutarotase_sf_dom"/>
</dbReference>
<dbReference type="EMBL" id="DOYJ01000006">
    <property type="protein sequence ID" value="HCB74598.1"/>
    <property type="molecule type" value="Genomic_DNA"/>
</dbReference>
<keyword evidence="4 5" id="KW-0119">Carbohydrate metabolism</keyword>
<evidence type="ECO:0000256" key="5">
    <source>
        <dbReference type="PIRNR" id="PIRNR005096"/>
    </source>
</evidence>
<keyword evidence="9" id="KW-0732">Signal</keyword>
<dbReference type="CDD" id="cd09019">
    <property type="entry name" value="galactose_mutarotase_like"/>
    <property type="match status" value="1"/>
</dbReference>
<evidence type="ECO:0000256" key="3">
    <source>
        <dbReference type="ARBA" id="ARBA00023235"/>
    </source>
</evidence>
<evidence type="ECO:0000256" key="9">
    <source>
        <dbReference type="SAM" id="SignalP"/>
    </source>
</evidence>
<proteinExistence type="inferred from homology"/>
<evidence type="ECO:0000256" key="4">
    <source>
        <dbReference type="ARBA" id="ARBA00023277"/>
    </source>
</evidence>
<dbReference type="SUPFAM" id="SSF74650">
    <property type="entry name" value="Galactose mutarotase-like"/>
    <property type="match status" value="1"/>
</dbReference>
<feature type="signal peptide" evidence="9">
    <location>
        <begin position="1"/>
        <end position="22"/>
    </location>
</feature>
<dbReference type="PIRSF" id="PIRSF005096">
    <property type="entry name" value="GALM"/>
    <property type="match status" value="1"/>
</dbReference>
<dbReference type="GO" id="GO:0004034">
    <property type="term" value="F:aldose 1-epimerase activity"/>
    <property type="evidence" value="ECO:0007669"/>
    <property type="project" value="UniProtKB-EC"/>
</dbReference>
<dbReference type="PANTHER" id="PTHR10091:SF0">
    <property type="entry name" value="GALACTOSE MUTAROTASE"/>
    <property type="match status" value="1"/>
</dbReference>
<dbReference type="Pfam" id="PF01263">
    <property type="entry name" value="Aldose_epim"/>
    <property type="match status" value="1"/>
</dbReference>
<dbReference type="GO" id="GO:0006006">
    <property type="term" value="P:glucose metabolic process"/>
    <property type="evidence" value="ECO:0007669"/>
    <property type="project" value="TreeGrafter"/>
</dbReference>
<comment type="pathway">
    <text evidence="1 5">Carbohydrate metabolism; hexose metabolism.</text>
</comment>
<feature type="binding site" evidence="7">
    <location>
        <position position="276"/>
    </location>
    <ligand>
        <name>beta-D-galactose</name>
        <dbReference type="ChEBI" id="CHEBI:27667"/>
    </ligand>
</feature>
<reference evidence="10 11" key="1">
    <citation type="journal article" date="2018" name="Nat. Biotechnol.">
        <title>A standardized bacterial taxonomy based on genome phylogeny substantially revises the tree of life.</title>
        <authorList>
            <person name="Parks D.H."/>
            <person name="Chuvochina M."/>
            <person name="Waite D.W."/>
            <person name="Rinke C."/>
            <person name="Skarshewski A."/>
            <person name="Chaumeil P.A."/>
            <person name="Hugenholtz P."/>
        </authorList>
    </citation>
    <scope>NUCLEOTIDE SEQUENCE [LARGE SCALE GENOMIC DNA]</scope>
    <source>
        <strain evidence="10">UBA9015</strain>
    </source>
</reference>
<evidence type="ECO:0000256" key="8">
    <source>
        <dbReference type="PIRSR" id="PIRSR005096-3"/>
    </source>
</evidence>
<dbReference type="InterPro" id="IPR015443">
    <property type="entry name" value="Aldose_1-epimerase"/>
</dbReference>
<dbReference type="GO" id="GO:0005737">
    <property type="term" value="C:cytoplasm"/>
    <property type="evidence" value="ECO:0007669"/>
    <property type="project" value="TreeGrafter"/>
</dbReference>
<sequence>MTRTSIIAAALGLALAAPPALAGEAKRSTFGAMPDGRPVAAITLSNGKGVSATIIALGASIQALRMPDKSGKVEDVQLGYDTIDGYLTKPEFFGATVGRVANRIAKGRYTLDGKAYSAPVNNRPNSLHGGTKGFDKVLWDVTEVKSGPSASVTLRYVSLDGDMGYPGTLTTYAIYSLDEANRLTIEYRATTDKPTVVNISNHAYWNLAGVGSPRGAMGHVVTIPADRFTPTDATSIPTGGHRSVTGTVFDFRTPRAIGDRVRDASDRQIEYGRGYDHNWVIGDAVTRDEHLMARVVEPVSGRGFELWSNQPGLQFYSGNFFDGTIRAKKNAILRMGDAIVMEPQLFPDTPNQKGFPSVRLAPGQTYRNVMTYRLFVER</sequence>
<evidence type="ECO:0000256" key="6">
    <source>
        <dbReference type="PIRSR" id="PIRSR005096-1"/>
    </source>
</evidence>
<dbReference type="UniPathway" id="UPA00242"/>
<protein>
    <recommendedName>
        <fullName evidence="5">Aldose 1-epimerase</fullName>
        <ecNumber evidence="5">5.1.3.3</ecNumber>
    </recommendedName>
</protein>
<name>A0A3D0W9E8_9SPHN</name>
<feature type="binding site" evidence="8">
    <location>
        <begin position="202"/>
        <end position="204"/>
    </location>
    <ligand>
        <name>beta-D-galactose</name>
        <dbReference type="ChEBI" id="CHEBI:27667"/>
    </ligand>
</feature>